<dbReference type="InterPro" id="IPR050925">
    <property type="entry name" value="Rhomboid_protease_S54"/>
</dbReference>
<feature type="domain" description="Peptidase S54 rhomboid" evidence="6">
    <location>
        <begin position="60"/>
        <end position="198"/>
    </location>
</feature>
<dbReference type="EMBL" id="CP046147">
    <property type="protein sequence ID" value="WFG39305.1"/>
    <property type="molecule type" value="Genomic_DNA"/>
</dbReference>
<keyword evidence="4 5" id="KW-0472">Membrane</keyword>
<dbReference type="RefSeq" id="WP_342822859.1">
    <property type="nucleotide sequence ID" value="NZ_CP046146.1"/>
</dbReference>
<reference evidence="8" key="2">
    <citation type="journal article" date="2023" name="Nat. Commun.">
        <title>Cultivation of marine bacteria of the SAR202 clade.</title>
        <authorList>
            <person name="Lim Y."/>
            <person name="Seo J.H."/>
            <person name="Giovannoni S.J."/>
            <person name="Kang I."/>
            <person name="Cho J.C."/>
        </authorList>
    </citation>
    <scope>NUCLEOTIDE SEQUENCE</scope>
    <source>
        <strain evidence="8">JH1073</strain>
    </source>
</reference>
<keyword evidence="3 5" id="KW-1133">Transmembrane helix</keyword>
<dbReference type="Proteomes" id="UP001321249">
    <property type="component" value="Unassembled WGS sequence"/>
</dbReference>
<evidence type="ECO:0000313" key="8">
    <source>
        <dbReference type="EMBL" id="WFG39305.1"/>
    </source>
</evidence>
<dbReference type="PANTHER" id="PTHR43731:SF26">
    <property type="entry name" value="RHOMBOID-LIKE PROTEIN 10, CHLOROPLASTIC"/>
    <property type="match status" value="1"/>
</dbReference>
<gene>
    <name evidence="7" type="ORF">GKO46_02635</name>
    <name evidence="8" type="ORF">GKO48_06625</name>
</gene>
<feature type="transmembrane region" description="Helical" evidence="5">
    <location>
        <begin position="100"/>
        <end position="119"/>
    </location>
</feature>
<evidence type="ECO:0000256" key="1">
    <source>
        <dbReference type="ARBA" id="ARBA00004141"/>
    </source>
</evidence>
<dbReference type="InterPro" id="IPR035952">
    <property type="entry name" value="Rhomboid-like_sf"/>
</dbReference>
<reference evidence="9" key="3">
    <citation type="submission" date="2023-06" db="EMBL/GenBank/DDBJ databases">
        <title>Pangenomics reveal diversification of enzyme families and niche specialization in globally abundant SAR202 bacteria.</title>
        <authorList>
            <person name="Saw J.H.W."/>
        </authorList>
    </citation>
    <scope>NUCLEOTIDE SEQUENCE [LARGE SCALE GENOMIC DNA]</scope>
    <source>
        <strain evidence="9">JH1073</strain>
    </source>
</reference>
<evidence type="ECO:0000256" key="3">
    <source>
        <dbReference type="ARBA" id="ARBA00022989"/>
    </source>
</evidence>
<evidence type="ECO:0000313" key="10">
    <source>
        <dbReference type="Proteomes" id="UP001321249"/>
    </source>
</evidence>
<dbReference type="GO" id="GO:0006508">
    <property type="term" value="P:proteolysis"/>
    <property type="evidence" value="ECO:0007669"/>
    <property type="project" value="UniProtKB-KW"/>
</dbReference>
<feature type="transmembrane region" description="Helical" evidence="5">
    <location>
        <begin position="125"/>
        <end position="144"/>
    </location>
</feature>
<evidence type="ECO:0000259" key="6">
    <source>
        <dbReference type="Pfam" id="PF01694"/>
    </source>
</evidence>
<evidence type="ECO:0000256" key="4">
    <source>
        <dbReference type="ARBA" id="ARBA00023136"/>
    </source>
</evidence>
<feature type="transmembrane region" description="Helical" evidence="5">
    <location>
        <begin position="228"/>
        <end position="246"/>
    </location>
</feature>
<keyword evidence="2 5" id="KW-0812">Transmembrane</keyword>
<dbReference type="GO" id="GO:0004252">
    <property type="term" value="F:serine-type endopeptidase activity"/>
    <property type="evidence" value="ECO:0007669"/>
    <property type="project" value="InterPro"/>
</dbReference>
<evidence type="ECO:0000313" key="7">
    <source>
        <dbReference type="EMBL" id="MDG0865966.1"/>
    </source>
</evidence>
<dbReference type="SUPFAM" id="SSF144091">
    <property type="entry name" value="Rhomboid-like"/>
    <property type="match status" value="1"/>
</dbReference>
<comment type="subcellular location">
    <subcellularLocation>
        <location evidence="1">Membrane</location>
        <topology evidence="1">Multi-pass membrane protein</topology>
    </subcellularLocation>
</comment>
<evidence type="ECO:0000313" key="9">
    <source>
        <dbReference type="Proteomes" id="UP001219901"/>
    </source>
</evidence>
<feature type="transmembrane region" description="Helical" evidence="5">
    <location>
        <begin position="20"/>
        <end position="41"/>
    </location>
</feature>
<keyword evidence="8" id="KW-0645">Protease</keyword>
<dbReference type="InterPro" id="IPR022764">
    <property type="entry name" value="Peptidase_S54_rhomboid_dom"/>
</dbReference>
<reference evidence="9 10" key="1">
    <citation type="submission" date="2019-11" db="EMBL/GenBank/DDBJ databases">
        <authorList>
            <person name="Cho J.-C."/>
        </authorList>
    </citation>
    <scope>NUCLEOTIDE SEQUENCE [LARGE SCALE GENOMIC DNA]</scope>
    <source>
        <strain evidence="8 9">JH1073</strain>
        <strain evidence="7 10">JH702</strain>
    </source>
</reference>
<dbReference type="EMBL" id="WMBE01000001">
    <property type="protein sequence ID" value="MDG0865966.1"/>
    <property type="molecule type" value="Genomic_DNA"/>
</dbReference>
<dbReference type="PANTHER" id="PTHR43731">
    <property type="entry name" value="RHOMBOID PROTEASE"/>
    <property type="match status" value="1"/>
</dbReference>
<evidence type="ECO:0000256" key="5">
    <source>
        <dbReference type="SAM" id="Phobius"/>
    </source>
</evidence>
<dbReference type="Proteomes" id="UP001219901">
    <property type="component" value="Chromosome"/>
</dbReference>
<feature type="transmembrane region" description="Helical" evidence="5">
    <location>
        <begin position="61"/>
        <end position="88"/>
    </location>
</feature>
<proteinExistence type="predicted"/>
<dbReference type="Pfam" id="PF01694">
    <property type="entry name" value="Rhomboid"/>
    <property type="match status" value="1"/>
</dbReference>
<dbReference type="GO" id="GO:0016020">
    <property type="term" value="C:membrane"/>
    <property type="evidence" value="ECO:0007669"/>
    <property type="project" value="UniProtKB-SubCell"/>
</dbReference>
<feature type="transmembrane region" description="Helical" evidence="5">
    <location>
        <begin position="156"/>
        <end position="174"/>
    </location>
</feature>
<dbReference type="Gene3D" id="1.20.1540.10">
    <property type="entry name" value="Rhomboid-like"/>
    <property type="match status" value="1"/>
</dbReference>
<accession>A0AAJ6CUZ5</accession>
<sequence>MRQYPNQRRSFTASISGSPVTSAIAGLNILFFLGVLVTGGADTKNLLDWGAKYGPYIAEGQYWRLFLPMFLHVGFFHLLTNLFGLVIFGSMVERIFRTRNFLVVYLLAGIMGNVASYLAGPNPGVGASGSVFGVFGALGVYLLLNRRALGQQGRQQLTSIGLIIGINVVLGLTTSGIDNAAHMGGLLAGGLIAYLIAPRERLFAVETPFNFGTPRLAMRTGPQPGSRVVLAVAVILVLAAAVTWYVTGTYETNILGQKVPG</sequence>
<feature type="transmembrane region" description="Helical" evidence="5">
    <location>
        <begin position="180"/>
        <end position="197"/>
    </location>
</feature>
<name>A0AAJ6CUZ5_9CHLR</name>
<protein>
    <submittedName>
        <fullName evidence="8">Rhomboid family intramembrane serine protease</fullName>
    </submittedName>
</protein>
<keyword evidence="8" id="KW-0378">Hydrolase</keyword>
<evidence type="ECO:0000256" key="2">
    <source>
        <dbReference type="ARBA" id="ARBA00022692"/>
    </source>
</evidence>
<keyword evidence="9" id="KW-1185">Reference proteome</keyword>
<dbReference type="AlphaFoldDB" id="A0AAJ6CUZ5"/>
<organism evidence="8 9">
    <name type="scientific">Candidatus Lucifugimonas marina</name>
    <dbReference type="NCBI Taxonomy" id="3038979"/>
    <lineage>
        <taxon>Bacteria</taxon>
        <taxon>Bacillati</taxon>
        <taxon>Chloroflexota</taxon>
        <taxon>Dehalococcoidia</taxon>
        <taxon>SAR202 cluster</taxon>
        <taxon>Candidatus Lucifugimonadales</taxon>
        <taxon>Candidatus Lucifugimonadaceae</taxon>
        <taxon>Candidatus Lucifugimonas</taxon>
    </lineage>
</organism>